<comment type="caution">
    <text evidence="1">The sequence shown here is derived from an EMBL/GenBank/DDBJ whole genome shotgun (WGS) entry which is preliminary data.</text>
</comment>
<evidence type="ECO:0000313" key="1">
    <source>
        <dbReference type="EMBL" id="GAB11811.1"/>
    </source>
</evidence>
<reference evidence="1 2" key="1">
    <citation type="submission" date="2011-11" db="EMBL/GenBank/DDBJ databases">
        <title>Whole genome shotgun sequence of Gordonia araii NBRC 100433.</title>
        <authorList>
            <person name="Yoshida Y."/>
            <person name="Hosoyama A."/>
            <person name="Tsuchikane K."/>
            <person name="Katsumata H."/>
            <person name="Yamazaki S."/>
            <person name="Fujita N."/>
        </authorList>
    </citation>
    <scope>NUCLEOTIDE SEQUENCE [LARGE SCALE GENOMIC DNA]</scope>
    <source>
        <strain evidence="1 2">NBRC 100433</strain>
    </source>
</reference>
<dbReference type="STRING" id="1073574.GOARA_088_00750"/>
<dbReference type="EMBL" id="BAEE01000088">
    <property type="protein sequence ID" value="GAB11811.1"/>
    <property type="molecule type" value="Genomic_DNA"/>
</dbReference>
<dbReference type="AlphaFoldDB" id="G7H7I6"/>
<sequence length="139" mass="14860">MSMSSADQDGPGSDGTRVVELTVDATKERVPLVRNLVEAVLFADDYALDTVADVKLGIDEACLQLVAVAPPRARLRLVVATGPAYARIEICCDVVDDAHVDESSFGWFVIGSVTDQAEVAYADGRHGREARVALTALRD</sequence>
<protein>
    <submittedName>
        <fullName evidence="1">Putative anti-sigma factor</fullName>
    </submittedName>
</protein>
<keyword evidence="2" id="KW-1185">Reference proteome</keyword>
<dbReference type="Proteomes" id="UP000035088">
    <property type="component" value="Unassembled WGS sequence"/>
</dbReference>
<evidence type="ECO:0000313" key="2">
    <source>
        <dbReference type="Proteomes" id="UP000035088"/>
    </source>
</evidence>
<accession>G7H7I6</accession>
<gene>
    <name evidence="1" type="ORF">GOARA_088_00750</name>
</gene>
<organism evidence="1 2">
    <name type="scientific">Gordonia araii NBRC 100433</name>
    <dbReference type="NCBI Taxonomy" id="1073574"/>
    <lineage>
        <taxon>Bacteria</taxon>
        <taxon>Bacillati</taxon>
        <taxon>Actinomycetota</taxon>
        <taxon>Actinomycetes</taxon>
        <taxon>Mycobacteriales</taxon>
        <taxon>Gordoniaceae</taxon>
        <taxon>Gordonia</taxon>
    </lineage>
</organism>
<proteinExistence type="predicted"/>
<name>G7H7I6_9ACTN</name>